<dbReference type="RefSeq" id="WP_338892721.1">
    <property type="nucleotide sequence ID" value="NZ_CP147846.1"/>
</dbReference>
<gene>
    <name evidence="2" type="ORF">WDS16_11130</name>
</gene>
<feature type="transmembrane region" description="Helical" evidence="1">
    <location>
        <begin position="27"/>
        <end position="43"/>
    </location>
</feature>
<evidence type="ECO:0000313" key="2">
    <source>
        <dbReference type="EMBL" id="WXG70988.1"/>
    </source>
</evidence>
<dbReference type="Proteomes" id="UP001432000">
    <property type="component" value="Chromosome"/>
</dbReference>
<proteinExistence type="predicted"/>
<name>A0ABZ2PUQ9_9NOCA</name>
<accession>A0ABZ2PUQ9</accession>
<organism evidence="2 3">
    <name type="scientific">Rhodococcus sovatensis</name>
    <dbReference type="NCBI Taxonomy" id="1805840"/>
    <lineage>
        <taxon>Bacteria</taxon>
        <taxon>Bacillati</taxon>
        <taxon>Actinomycetota</taxon>
        <taxon>Actinomycetes</taxon>
        <taxon>Mycobacteriales</taxon>
        <taxon>Nocardiaceae</taxon>
        <taxon>Rhodococcus</taxon>
    </lineage>
</organism>
<reference evidence="2 3" key="1">
    <citation type="submission" date="2024-03" db="EMBL/GenBank/DDBJ databases">
        <title>Natural products discovery in diverse microorganisms through a two-stage MS feature dereplication strategy.</title>
        <authorList>
            <person name="Zhang R."/>
        </authorList>
    </citation>
    <scope>NUCLEOTIDE SEQUENCE [LARGE SCALE GENOMIC DNA]</scope>
    <source>
        <strain evidence="2 3">18930</strain>
    </source>
</reference>
<protein>
    <submittedName>
        <fullName evidence="2">Uncharacterized protein</fullName>
    </submittedName>
</protein>
<keyword evidence="1" id="KW-0812">Transmembrane</keyword>
<evidence type="ECO:0000256" key="1">
    <source>
        <dbReference type="SAM" id="Phobius"/>
    </source>
</evidence>
<dbReference type="EMBL" id="CP147846">
    <property type="protein sequence ID" value="WXG70988.1"/>
    <property type="molecule type" value="Genomic_DNA"/>
</dbReference>
<keyword evidence="1" id="KW-1133">Transmembrane helix</keyword>
<keyword evidence="1" id="KW-0472">Membrane</keyword>
<keyword evidence="3" id="KW-1185">Reference proteome</keyword>
<sequence>MFWKILGVIVLVWLAFAVLGTVIKGLFWVAVAGAIVFGIYWLFKAITAGSDRDLTKL</sequence>
<evidence type="ECO:0000313" key="3">
    <source>
        <dbReference type="Proteomes" id="UP001432000"/>
    </source>
</evidence>